<keyword evidence="6" id="KW-1185">Reference proteome</keyword>
<evidence type="ECO:0000256" key="2">
    <source>
        <dbReference type="SAM" id="MobiDB-lite"/>
    </source>
</evidence>
<dbReference type="Proteomes" id="UP001154282">
    <property type="component" value="Unassembled WGS sequence"/>
</dbReference>
<gene>
    <name evidence="5" type="ORF">LITE_LOCUS28041</name>
</gene>
<dbReference type="Pfam" id="PF14547">
    <property type="entry name" value="Hydrophob_seed"/>
    <property type="match status" value="1"/>
</dbReference>
<feature type="region of interest" description="Disordered" evidence="2">
    <location>
        <begin position="30"/>
        <end position="145"/>
    </location>
</feature>
<name>A0AAV0MER6_9ROSI</name>
<feature type="compositionally biased region" description="Pro residues" evidence="2">
    <location>
        <begin position="36"/>
        <end position="144"/>
    </location>
</feature>
<dbReference type="CDD" id="cd01958">
    <property type="entry name" value="HPS_like"/>
    <property type="match status" value="1"/>
</dbReference>
<comment type="similarity">
    <text evidence="1">Belongs to the plant LTP family. PEARLI1 subfamily.</text>
</comment>
<sequence>MAAASTTKVTAVLFITNLLFFTAFSVSTDCHCGESPKPPTPAPKPPAVKPPAPAPKPPTPAPKPPAVKPPAPAPKPPTPAPKPPAVKPPAPKPPTPAPKPPAVKPPSPKPPTPAPKPPTPAPKPPAVKPPAPEPTPPAPAPPPKCPKDVLKLGACADLLKGLVHAVIGTPPSDKCCALIEGLADVEAAVCLCTVIKANVAGINLTVPVSLSLLLSACQKTVPPGFQC</sequence>
<accession>A0AAV0MER6</accession>
<dbReference type="PRINTS" id="PR01217">
    <property type="entry name" value="PRICHEXTENSN"/>
</dbReference>
<reference evidence="5" key="1">
    <citation type="submission" date="2022-08" db="EMBL/GenBank/DDBJ databases">
        <authorList>
            <person name="Gutierrez-Valencia J."/>
        </authorList>
    </citation>
    <scope>NUCLEOTIDE SEQUENCE</scope>
</reference>
<dbReference type="InterPro" id="IPR051636">
    <property type="entry name" value="Plant_LTP/defense-related"/>
</dbReference>
<dbReference type="InterPro" id="IPR036312">
    <property type="entry name" value="Bifun_inhib/LTP/seed_sf"/>
</dbReference>
<dbReference type="InterPro" id="IPR016140">
    <property type="entry name" value="Bifunc_inhib/LTP/seed_store"/>
</dbReference>
<evidence type="ECO:0000313" key="6">
    <source>
        <dbReference type="Proteomes" id="UP001154282"/>
    </source>
</evidence>
<comment type="caution">
    <text evidence="5">The sequence shown here is derived from an EMBL/GenBank/DDBJ whole genome shotgun (WGS) entry which is preliminary data.</text>
</comment>
<dbReference type="PANTHER" id="PTHR31731">
    <property type="match status" value="1"/>
</dbReference>
<organism evidence="5 6">
    <name type="scientific">Linum tenue</name>
    <dbReference type="NCBI Taxonomy" id="586396"/>
    <lineage>
        <taxon>Eukaryota</taxon>
        <taxon>Viridiplantae</taxon>
        <taxon>Streptophyta</taxon>
        <taxon>Embryophyta</taxon>
        <taxon>Tracheophyta</taxon>
        <taxon>Spermatophyta</taxon>
        <taxon>Magnoliopsida</taxon>
        <taxon>eudicotyledons</taxon>
        <taxon>Gunneridae</taxon>
        <taxon>Pentapetalae</taxon>
        <taxon>rosids</taxon>
        <taxon>fabids</taxon>
        <taxon>Malpighiales</taxon>
        <taxon>Linaceae</taxon>
        <taxon>Linum</taxon>
    </lineage>
</organism>
<evidence type="ECO:0000313" key="5">
    <source>
        <dbReference type="EMBL" id="CAI0444270.1"/>
    </source>
</evidence>
<proteinExistence type="inferred from homology"/>
<dbReference type="AlphaFoldDB" id="A0AAV0MER6"/>
<dbReference type="SUPFAM" id="SSF47699">
    <property type="entry name" value="Bifunctional inhibitor/lipid-transfer protein/seed storage 2S albumin"/>
    <property type="match status" value="1"/>
</dbReference>
<feature type="chain" id="PRO_5043426616" description="Bifunctional inhibitor/plant lipid transfer protein/seed storage helical domain-containing protein" evidence="3">
    <location>
        <begin position="26"/>
        <end position="227"/>
    </location>
</feature>
<feature type="signal peptide" evidence="3">
    <location>
        <begin position="1"/>
        <end position="25"/>
    </location>
</feature>
<evidence type="ECO:0000259" key="4">
    <source>
        <dbReference type="SMART" id="SM00499"/>
    </source>
</evidence>
<dbReference type="InterPro" id="IPR027923">
    <property type="entry name" value="Hydrophob_seed_dom"/>
</dbReference>
<dbReference type="Gene3D" id="1.10.110.10">
    <property type="entry name" value="Plant lipid-transfer and hydrophobic proteins"/>
    <property type="match status" value="1"/>
</dbReference>
<evidence type="ECO:0000256" key="1">
    <source>
        <dbReference type="ARBA" id="ARBA00008965"/>
    </source>
</evidence>
<dbReference type="EMBL" id="CAMGYJ010000007">
    <property type="protein sequence ID" value="CAI0444270.1"/>
    <property type="molecule type" value="Genomic_DNA"/>
</dbReference>
<feature type="domain" description="Bifunctional inhibitor/plant lipid transfer protein/seed storage helical" evidence="4">
    <location>
        <begin position="145"/>
        <end position="227"/>
    </location>
</feature>
<evidence type="ECO:0000256" key="3">
    <source>
        <dbReference type="SAM" id="SignalP"/>
    </source>
</evidence>
<keyword evidence="3" id="KW-0732">Signal</keyword>
<dbReference type="SMART" id="SM00499">
    <property type="entry name" value="AAI"/>
    <property type="match status" value="1"/>
</dbReference>
<protein>
    <recommendedName>
        <fullName evidence="4">Bifunctional inhibitor/plant lipid transfer protein/seed storage helical domain-containing protein</fullName>
    </recommendedName>
</protein>